<dbReference type="InterPro" id="IPR002347">
    <property type="entry name" value="SDR_fam"/>
</dbReference>
<evidence type="ECO:0008006" key="5">
    <source>
        <dbReference type="Google" id="ProtNLM"/>
    </source>
</evidence>
<proteinExistence type="inferred from homology"/>
<evidence type="ECO:0000313" key="3">
    <source>
        <dbReference type="EMBL" id="KAJ4149983.1"/>
    </source>
</evidence>
<dbReference type="Proteomes" id="UP001144673">
    <property type="component" value="Chromosome 4"/>
</dbReference>
<dbReference type="Pfam" id="PF00106">
    <property type="entry name" value="adh_short"/>
    <property type="match status" value="1"/>
</dbReference>
<comment type="caution">
    <text evidence="3">The sequence shown here is derived from an EMBL/GenBank/DDBJ whole genome shotgun (WGS) entry which is preliminary data.</text>
</comment>
<dbReference type="SUPFAM" id="SSF51735">
    <property type="entry name" value="NAD(P)-binding Rossmann-fold domains"/>
    <property type="match status" value="1"/>
</dbReference>
<reference evidence="3" key="1">
    <citation type="journal article" date="2023" name="Access Microbiol">
        <title>De-novo genome assembly for Akanthomyces muscarius, a biocontrol agent of insect agricultural pests.</title>
        <authorList>
            <person name="Erdos Z."/>
            <person name="Studholme D.J."/>
            <person name="Raymond B."/>
            <person name="Sharma M."/>
        </authorList>
    </citation>
    <scope>NUCLEOTIDE SEQUENCE</scope>
    <source>
        <strain evidence="3">Ve6</strain>
    </source>
</reference>
<evidence type="ECO:0000313" key="4">
    <source>
        <dbReference type="Proteomes" id="UP001144673"/>
    </source>
</evidence>
<evidence type="ECO:0000256" key="2">
    <source>
        <dbReference type="ARBA" id="ARBA00023002"/>
    </source>
</evidence>
<dbReference type="Gene3D" id="3.40.50.720">
    <property type="entry name" value="NAD(P)-binding Rossmann-like Domain"/>
    <property type="match status" value="1"/>
</dbReference>
<dbReference type="InterPro" id="IPR036291">
    <property type="entry name" value="NAD(P)-bd_dom_sf"/>
</dbReference>
<dbReference type="EMBL" id="JAJHUN010000009">
    <property type="protein sequence ID" value="KAJ4149983.1"/>
    <property type="molecule type" value="Genomic_DNA"/>
</dbReference>
<comment type="similarity">
    <text evidence="1">Belongs to the short-chain dehydrogenases/reductases (SDR) family.</text>
</comment>
<dbReference type="GO" id="GO:0016491">
    <property type="term" value="F:oxidoreductase activity"/>
    <property type="evidence" value="ECO:0007669"/>
    <property type="project" value="UniProtKB-KW"/>
</dbReference>
<keyword evidence="2" id="KW-0560">Oxidoreductase</keyword>
<dbReference type="KEGG" id="amus:LMH87_010754"/>
<sequence>MLWQKVIPIIKLLRCTNVEICTCVERFTTNMASAIAYVKNTIAENFGGVAPKLATRQFRLEEVPDQSGKVAVVTGGSEGIGYAVTYTLVKNKISKIYMLSLSEEKAKNAVDTIAKDMGSEAGEKIVWMHCDMSDWKRVKEVAESIKESEDRLDILINNAGRGIMTCQLTDYGVDRHMAVNHIGHVVLTTHLLPLMKRTANSGSMVRIVNMSSNLHESVPSDLKFKSLDDLNQDIGAKYQYGRSKLAAILYARYFNRKVTAAGHPNILMNATHPGIVSTKQSTNDIHEPYPIAGYGMSVGMEPLKKSPFQGAVSMLFAGTTTRESGQYICPPAVPESGSSLSQSEELADDLMDLTRKVVMAKKQINLAD</sequence>
<name>A0A9W8QB48_AKAMU</name>
<evidence type="ECO:0000256" key="1">
    <source>
        <dbReference type="ARBA" id="ARBA00006484"/>
    </source>
</evidence>
<dbReference type="PRINTS" id="PR00081">
    <property type="entry name" value="GDHRDH"/>
</dbReference>
<dbReference type="PANTHER" id="PTHR24320">
    <property type="entry name" value="RETINOL DEHYDROGENASE"/>
    <property type="match status" value="1"/>
</dbReference>
<dbReference type="GeneID" id="80897913"/>
<protein>
    <recommendedName>
        <fullName evidence="5">Retinol dehydrogenase 12</fullName>
    </recommendedName>
</protein>
<accession>A0A9W8QB48</accession>
<dbReference type="PANTHER" id="PTHR24320:SF33">
    <property type="entry name" value="OXIDOREDUCTASE BLI-4, MITOCHONDRIAL-RELATED"/>
    <property type="match status" value="1"/>
</dbReference>
<organism evidence="3 4">
    <name type="scientific">Akanthomyces muscarius</name>
    <name type="common">Entomopathogenic fungus</name>
    <name type="synonym">Lecanicillium muscarium</name>
    <dbReference type="NCBI Taxonomy" id="2231603"/>
    <lineage>
        <taxon>Eukaryota</taxon>
        <taxon>Fungi</taxon>
        <taxon>Dikarya</taxon>
        <taxon>Ascomycota</taxon>
        <taxon>Pezizomycotina</taxon>
        <taxon>Sordariomycetes</taxon>
        <taxon>Hypocreomycetidae</taxon>
        <taxon>Hypocreales</taxon>
        <taxon>Cordycipitaceae</taxon>
        <taxon>Akanthomyces</taxon>
    </lineage>
</organism>
<gene>
    <name evidence="3" type="ORF">LMH87_010754</name>
</gene>
<dbReference type="RefSeq" id="XP_056051697.1">
    <property type="nucleotide sequence ID" value="XM_056199782.1"/>
</dbReference>
<keyword evidence="4" id="KW-1185">Reference proteome</keyword>
<dbReference type="AlphaFoldDB" id="A0A9W8QB48"/>